<evidence type="ECO:0000256" key="1">
    <source>
        <dbReference type="SAM" id="Phobius"/>
    </source>
</evidence>
<protein>
    <submittedName>
        <fullName evidence="2">Uncharacterized protein</fullName>
    </submittedName>
</protein>
<dbReference type="AlphaFoldDB" id="A0A8X6PSR0"/>
<comment type="caution">
    <text evidence="2">The sequence shown here is derived from an EMBL/GenBank/DDBJ whole genome shotgun (WGS) entry which is preliminary data.</text>
</comment>
<dbReference type="EMBL" id="BMAW01119270">
    <property type="protein sequence ID" value="GFT83804.1"/>
    <property type="molecule type" value="Genomic_DNA"/>
</dbReference>
<keyword evidence="1" id="KW-0812">Transmembrane</keyword>
<evidence type="ECO:0000313" key="3">
    <source>
        <dbReference type="Proteomes" id="UP000887013"/>
    </source>
</evidence>
<keyword evidence="1" id="KW-0472">Membrane</keyword>
<accession>A0A8X6PSR0</accession>
<dbReference type="PROSITE" id="PS51257">
    <property type="entry name" value="PROKAR_LIPOPROTEIN"/>
    <property type="match status" value="1"/>
</dbReference>
<reference evidence="2" key="1">
    <citation type="submission" date="2020-08" db="EMBL/GenBank/DDBJ databases">
        <title>Multicomponent nature underlies the extraordinary mechanical properties of spider dragline silk.</title>
        <authorList>
            <person name="Kono N."/>
            <person name="Nakamura H."/>
            <person name="Mori M."/>
            <person name="Yoshida Y."/>
            <person name="Ohtoshi R."/>
            <person name="Malay A.D."/>
            <person name="Moran D.A.P."/>
            <person name="Tomita M."/>
            <person name="Numata K."/>
            <person name="Arakawa K."/>
        </authorList>
    </citation>
    <scope>NUCLEOTIDE SEQUENCE</scope>
</reference>
<feature type="transmembrane region" description="Helical" evidence="1">
    <location>
        <begin position="24"/>
        <end position="46"/>
    </location>
</feature>
<organism evidence="2 3">
    <name type="scientific">Nephila pilipes</name>
    <name type="common">Giant wood spider</name>
    <name type="synonym">Nephila maculata</name>
    <dbReference type="NCBI Taxonomy" id="299642"/>
    <lineage>
        <taxon>Eukaryota</taxon>
        <taxon>Metazoa</taxon>
        <taxon>Ecdysozoa</taxon>
        <taxon>Arthropoda</taxon>
        <taxon>Chelicerata</taxon>
        <taxon>Arachnida</taxon>
        <taxon>Araneae</taxon>
        <taxon>Araneomorphae</taxon>
        <taxon>Entelegynae</taxon>
        <taxon>Araneoidea</taxon>
        <taxon>Nephilidae</taxon>
        <taxon>Nephila</taxon>
    </lineage>
</organism>
<name>A0A8X6PSR0_NEPPI</name>
<evidence type="ECO:0000313" key="2">
    <source>
        <dbReference type="EMBL" id="GFT83804.1"/>
    </source>
</evidence>
<proteinExistence type="predicted"/>
<keyword evidence="1" id="KW-1133">Transmembrane helix</keyword>
<sequence>MKYSGDYGQTKSCCSKGKRQINQFWSSSIVLLIGCEISSCVCGLWFKSKVSSATLPLACYLRLCVAVSVNSKSTQIQLFIIHSRFRPQEDALHLYVTIRFFYDSTYCPIPL</sequence>
<dbReference type="Proteomes" id="UP000887013">
    <property type="component" value="Unassembled WGS sequence"/>
</dbReference>
<gene>
    <name evidence="2" type="ORF">NPIL_108551</name>
</gene>
<keyword evidence="3" id="KW-1185">Reference proteome</keyword>